<keyword evidence="3 5" id="KW-0371">Homeobox</keyword>
<evidence type="ECO:0000256" key="1">
    <source>
        <dbReference type="ARBA" id="ARBA00004123"/>
    </source>
</evidence>
<dbReference type="GO" id="GO:0000981">
    <property type="term" value="F:DNA-binding transcription factor activity, RNA polymerase II-specific"/>
    <property type="evidence" value="ECO:0007669"/>
    <property type="project" value="InterPro"/>
</dbReference>
<feature type="non-terminal residue" evidence="9">
    <location>
        <position position="235"/>
    </location>
</feature>
<dbReference type="AlphaFoldDB" id="A0A6H5GP19"/>
<evidence type="ECO:0000256" key="4">
    <source>
        <dbReference type="ARBA" id="ARBA00023242"/>
    </source>
</evidence>
<dbReference type="CDD" id="cd00086">
    <property type="entry name" value="homeodomain"/>
    <property type="match status" value="1"/>
</dbReference>
<dbReference type="InterPro" id="IPR001356">
    <property type="entry name" value="HD"/>
</dbReference>
<keyword evidence="4 5" id="KW-0539">Nucleus</keyword>
<dbReference type="Proteomes" id="UP000479000">
    <property type="component" value="Unassembled WGS sequence"/>
</dbReference>
<dbReference type="Pfam" id="PF00046">
    <property type="entry name" value="Homeodomain"/>
    <property type="match status" value="1"/>
</dbReference>
<evidence type="ECO:0000259" key="8">
    <source>
        <dbReference type="PROSITE" id="PS50071"/>
    </source>
</evidence>
<dbReference type="GO" id="GO:0045944">
    <property type="term" value="P:positive regulation of transcription by RNA polymerase II"/>
    <property type="evidence" value="ECO:0007669"/>
    <property type="project" value="UniProtKB-ARBA"/>
</dbReference>
<feature type="compositionally biased region" description="Low complexity" evidence="7">
    <location>
        <begin position="68"/>
        <end position="87"/>
    </location>
</feature>
<evidence type="ECO:0000313" key="10">
    <source>
        <dbReference type="Proteomes" id="UP000479000"/>
    </source>
</evidence>
<evidence type="ECO:0000256" key="2">
    <source>
        <dbReference type="ARBA" id="ARBA00023125"/>
    </source>
</evidence>
<dbReference type="GO" id="GO:0005634">
    <property type="term" value="C:nucleus"/>
    <property type="evidence" value="ECO:0007669"/>
    <property type="project" value="UniProtKB-SubCell"/>
</dbReference>
<gene>
    <name evidence="9" type="ORF">NTEN_LOCUS11073</name>
</gene>
<dbReference type="PANTHER" id="PTHR45664">
    <property type="entry name" value="PROTEIN ZERKNUELLT 1-RELATED"/>
    <property type="match status" value="1"/>
</dbReference>
<dbReference type="PANTHER" id="PTHR45664:SF12">
    <property type="entry name" value="PANCREAS_DUODENUM HOMEOBOX PROTEIN 1"/>
    <property type="match status" value="1"/>
</dbReference>
<dbReference type="InterPro" id="IPR009057">
    <property type="entry name" value="Homeodomain-like_sf"/>
</dbReference>
<dbReference type="PROSITE" id="PS00027">
    <property type="entry name" value="HOMEOBOX_1"/>
    <property type="match status" value="1"/>
</dbReference>
<feature type="DNA-binding region" description="Homeobox" evidence="5">
    <location>
        <begin position="3"/>
        <end position="27"/>
    </location>
</feature>
<sequence>MASLLRLTERQIKIWFQNRRMKFKKDQRAKGLAGQQEISSSGVEANRETAGGGMSPPLSTCSSSPGATSCPTMPSSTSPTTTSLTTNSPYTCPPLPPLPPHSFHPQWNWDYPPPPPSYDEEQLFACLQGPPPPPPPPHDQWAPPHDEYLAAAGHVPPAYIKTEPPADQFYWQHTSLAQEPQEFQQKLSPEQFTQFDFSERVGLKNFVIIGAFFKSEKWKKKLTLKVFNCILFKVI</sequence>
<name>A0A6H5GP19_9HEMI</name>
<accession>A0A6H5GP19</accession>
<dbReference type="EMBL" id="CADCXU010016563">
    <property type="protein sequence ID" value="CAB0005596.1"/>
    <property type="molecule type" value="Genomic_DNA"/>
</dbReference>
<dbReference type="GO" id="GO:0000978">
    <property type="term" value="F:RNA polymerase II cis-regulatory region sequence-specific DNA binding"/>
    <property type="evidence" value="ECO:0007669"/>
    <property type="project" value="TreeGrafter"/>
</dbReference>
<protein>
    <recommendedName>
        <fullName evidence="8">Homeobox domain-containing protein</fullName>
    </recommendedName>
</protein>
<keyword evidence="10" id="KW-1185">Reference proteome</keyword>
<evidence type="ECO:0000256" key="6">
    <source>
        <dbReference type="RuleBase" id="RU000682"/>
    </source>
</evidence>
<feature type="compositionally biased region" description="Polar residues" evidence="7">
    <location>
        <begin position="57"/>
        <end position="67"/>
    </location>
</feature>
<feature type="region of interest" description="Disordered" evidence="7">
    <location>
        <begin position="26"/>
        <end position="87"/>
    </location>
</feature>
<reference evidence="9 10" key="1">
    <citation type="submission" date="2020-02" db="EMBL/GenBank/DDBJ databases">
        <authorList>
            <person name="Ferguson B K."/>
        </authorList>
    </citation>
    <scope>NUCLEOTIDE SEQUENCE [LARGE SCALE GENOMIC DNA]</scope>
</reference>
<evidence type="ECO:0000313" key="9">
    <source>
        <dbReference type="EMBL" id="CAB0005596.1"/>
    </source>
</evidence>
<dbReference type="Gene3D" id="1.10.10.60">
    <property type="entry name" value="Homeodomain-like"/>
    <property type="match status" value="1"/>
</dbReference>
<dbReference type="InterPro" id="IPR017970">
    <property type="entry name" value="Homeobox_CS"/>
</dbReference>
<proteinExistence type="predicted"/>
<feature type="domain" description="Homeobox" evidence="8">
    <location>
        <begin position="1"/>
        <end position="26"/>
    </location>
</feature>
<comment type="subcellular location">
    <subcellularLocation>
        <location evidence="1 5 6">Nucleus</location>
    </subcellularLocation>
</comment>
<evidence type="ECO:0000256" key="7">
    <source>
        <dbReference type="SAM" id="MobiDB-lite"/>
    </source>
</evidence>
<organism evidence="9 10">
    <name type="scientific">Nesidiocoris tenuis</name>
    <dbReference type="NCBI Taxonomy" id="355587"/>
    <lineage>
        <taxon>Eukaryota</taxon>
        <taxon>Metazoa</taxon>
        <taxon>Ecdysozoa</taxon>
        <taxon>Arthropoda</taxon>
        <taxon>Hexapoda</taxon>
        <taxon>Insecta</taxon>
        <taxon>Pterygota</taxon>
        <taxon>Neoptera</taxon>
        <taxon>Paraneoptera</taxon>
        <taxon>Hemiptera</taxon>
        <taxon>Heteroptera</taxon>
        <taxon>Panheteroptera</taxon>
        <taxon>Cimicomorpha</taxon>
        <taxon>Miridae</taxon>
        <taxon>Dicyphina</taxon>
        <taxon>Nesidiocoris</taxon>
    </lineage>
</organism>
<evidence type="ECO:0000256" key="3">
    <source>
        <dbReference type="ARBA" id="ARBA00023155"/>
    </source>
</evidence>
<evidence type="ECO:0000256" key="5">
    <source>
        <dbReference type="PROSITE-ProRule" id="PRU00108"/>
    </source>
</evidence>
<dbReference type="SUPFAM" id="SSF46689">
    <property type="entry name" value="Homeodomain-like"/>
    <property type="match status" value="1"/>
</dbReference>
<dbReference type="OrthoDB" id="6159439at2759"/>
<dbReference type="PROSITE" id="PS50071">
    <property type="entry name" value="HOMEOBOX_2"/>
    <property type="match status" value="1"/>
</dbReference>
<keyword evidence="2 5" id="KW-0238">DNA-binding</keyword>